<keyword evidence="3" id="KW-1185">Reference proteome</keyword>
<proteinExistence type="predicted"/>
<feature type="transmembrane region" description="Helical" evidence="1">
    <location>
        <begin position="21"/>
        <end position="39"/>
    </location>
</feature>
<name>A0A420VEF1_9BACI</name>
<keyword evidence="1" id="KW-0812">Transmembrane</keyword>
<evidence type="ECO:0000313" key="3">
    <source>
        <dbReference type="Proteomes" id="UP000286235"/>
    </source>
</evidence>
<dbReference type="EMBL" id="AZRV01000035">
    <property type="protein sequence ID" value="RKO61788.1"/>
    <property type="molecule type" value="Genomic_DNA"/>
</dbReference>
<accession>A0A420VEF1</accession>
<reference evidence="2 3" key="1">
    <citation type="submission" date="2013-12" db="EMBL/GenBank/DDBJ databases">
        <title>Genome and proteome characterization of Caldibacillus debilis GB1 derived from a cellulolytic aero-tolerant co-culture.</title>
        <authorList>
            <person name="Wushke S.T."/>
            <person name="Zhang X."/>
            <person name="Fristensky B."/>
            <person name="Wilkins J.A."/>
            <person name="Levin D.B."/>
            <person name="Sparling R."/>
        </authorList>
    </citation>
    <scope>NUCLEOTIDE SEQUENCE [LARGE SCALE GENOMIC DNA]</scope>
    <source>
        <strain evidence="2 3">GB1</strain>
    </source>
</reference>
<dbReference type="AlphaFoldDB" id="A0A420VEF1"/>
<evidence type="ECO:0000256" key="1">
    <source>
        <dbReference type="SAM" id="Phobius"/>
    </source>
</evidence>
<keyword evidence="1" id="KW-0472">Membrane</keyword>
<protein>
    <submittedName>
        <fullName evidence="2">Uncharacterized protein</fullName>
    </submittedName>
</protein>
<organism evidence="2 3">
    <name type="scientific">Caldibacillus debilis GB1</name>
    <dbReference type="NCBI Taxonomy" id="1339248"/>
    <lineage>
        <taxon>Bacteria</taxon>
        <taxon>Bacillati</taxon>
        <taxon>Bacillota</taxon>
        <taxon>Bacilli</taxon>
        <taxon>Bacillales</taxon>
        <taxon>Bacillaceae</taxon>
        <taxon>Caldibacillus</taxon>
    </lineage>
</organism>
<dbReference type="Proteomes" id="UP000286235">
    <property type="component" value="Unassembled WGS sequence"/>
</dbReference>
<sequence length="209" mass="22858">MKRIILPLLKRIENQKGSISMFILIIMIVFLPFTIWVGVQLPEKIQATYAIKQMAMNTADSVITRLDQAALSHGNVRVDMTEGMEVADLMIRGTLNLDAEGNPSGKGVLKEQIPIHFADTVTDLEKIENPATGEIRYKLPDKTGVYVYILNEPANPVTILTENGPIDIEHTTVIVRANIPIETGGFASRTMIRKTGVAEASLNETGGGS</sequence>
<evidence type="ECO:0000313" key="2">
    <source>
        <dbReference type="EMBL" id="RKO61788.1"/>
    </source>
</evidence>
<dbReference type="RefSeq" id="WP_120669207.1">
    <property type="nucleotide sequence ID" value="NZ_AZRV01000035.1"/>
</dbReference>
<comment type="caution">
    <text evidence="2">The sequence shown here is derived from an EMBL/GenBank/DDBJ whole genome shotgun (WGS) entry which is preliminary data.</text>
</comment>
<keyword evidence="1" id="KW-1133">Transmembrane helix</keyword>
<gene>
    <name evidence="2" type="ORF">Cdeb_01281</name>
</gene>